<reference evidence="2 3" key="1">
    <citation type="journal article" date="2020" name="Nature">
        <title>Six reference-quality genomes reveal evolution of bat adaptations.</title>
        <authorList>
            <person name="Jebb D."/>
            <person name="Huang Z."/>
            <person name="Pippel M."/>
            <person name="Hughes G.M."/>
            <person name="Lavrichenko K."/>
            <person name="Devanna P."/>
            <person name="Winkler S."/>
            <person name="Jermiin L.S."/>
            <person name="Skirmuntt E.C."/>
            <person name="Katzourakis A."/>
            <person name="Burkitt-Gray L."/>
            <person name="Ray D.A."/>
            <person name="Sullivan K.A.M."/>
            <person name="Roscito J.G."/>
            <person name="Kirilenko B.M."/>
            <person name="Davalos L.M."/>
            <person name="Corthals A.P."/>
            <person name="Power M.L."/>
            <person name="Jones G."/>
            <person name="Ransome R.D."/>
            <person name="Dechmann D.K.N."/>
            <person name="Locatelli A.G."/>
            <person name="Puechmaille S.J."/>
            <person name="Fedrigo O."/>
            <person name="Jarvis E.D."/>
            <person name="Hiller M."/>
            <person name="Vernes S.C."/>
            <person name="Myers E.W."/>
            <person name="Teeling E.C."/>
        </authorList>
    </citation>
    <scope>NUCLEOTIDE SEQUENCE [LARGE SCALE GENOMIC DNA]</scope>
    <source>
        <strain evidence="2">MMolMol1</strain>
        <tissue evidence="2">Muscle</tissue>
    </source>
</reference>
<feature type="compositionally biased region" description="Polar residues" evidence="1">
    <location>
        <begin position="222"/>
        <end position="232"/>
    </location>
</feature>
<sequence>MPPPTGSVRHFSRGSAPTNNAACPLPAASRKPRSRPEMRMLESMQVIHALGRKADKATDLSSRDLGNSSNPKGPQPPPPNKRRLDTLHEGKGPEKTQVKCPKADGSAEKECSSPSEVELPPPGKVKVVPLVFPTLDKPQARRVPRRSQSLASRQPAVTCPARPSSNSVQPPAVHSSRPVTASTTGPAQPAGPVSTKPSQPCLTNPPWPSVPQSAASRPVPYKTSSYSSLHQEPVCSTVTRPRAPPKPQNLYLLQDFALQRIPWRKPDVRGPVISKAITEEQRAQREAMKRKAQLERENAANSTLGLVQSLTERAKDMGIFQYCGCAP</sequence>
<feature type="compositionally biased region" description="Low complexity" evidence="1">
    <location>
        <begin position="124"/>
        <end position="133"/>
    </location>
</feature>
<gene>
    <name evidence="2" type="ORF">HJG59_009555</name>
</gene>
<dbReference type="InterPro" id="IPR040292">
    <property type="entry name" value="C2orf78-like"/>
</dbReference>
<dbReference type="PANTHER" id="PTHR31466:SF1">
    <property type="entry name" value="RIKEN CDNA 4930433I11 GENE"/>
    <property type="match status" value="1"/>
</dbReference>
<organism evidence="2 3">
    <name type="scientific">Molossus molossus</name>
    <name type="common">Pallas' mastiff bat</name>
    <name type="synonym">Vespertilio molossus</name>
    <dbReference type="NCBI Taxonomy" id="27622"/>
    <lineage>
        <taxon>Eukaryota</taxon>
        <taxon>Metazoa</taxon>
        <taxon>Chordata</taxon>
        <taxon>Craniata</taxon>
        <taxon>Vertebrata</taxon>
        <taxon>Euteleostomi</taxon>
        <taxon>Mammalia</taxon>
        <taxon>Eutheria</taxon>
        <taxon>Laurasiatheria</taxon>
        <taxon>Chiroptera</taxon>
        <taxon>Yangochiroptera</taxon>
        <taxon>Molossidae</taxon>
        <taxon>Molossus</taxon>
    </lineage>
</organism>
<evidence type="ECO:0000256" key="1">
    <source>
        <dbReference type="SAM" id="MobiDB-lite"/>
    </source>
</evidence>
<feature type="compositionally biased region" description="Basic and acidic residues" evidence="1">
    <location>
        <begin position="82"/>
        <end position="111"/>
    </location>
</feature>
<dbReference type="PANTHER" id="PTHR31466">
    <property type="entry name" value="GENE 5591-RELATED"/>
    <property type="match status" value="1"/>
</dbReference>
<feature type="region of interest" description="Disordered" evidence="1">
    <location>
        <begin position="1"/>
        <end position="232"/>
    </location>
</feature>
<evidence type="ECO:0000313" key="3">
    <source>
        <dbReference type="Proteomes" id="UP000550707"/>
    </source>
</evidence>
<dbReference type="InParanoid" id="A0A7J8CZK2"/>
<dbReference type="EMBL" id="JACASF010000019">
    <property type="protein sequence ID" value="KAF6416313.1"/>
    <property type="molecule type" value="Genomic_DNA"/>
</dbReference>
<accession>A0A7J8CZK2</accession>
<dbReference type="AlphaFoldDB" id="A0A7J8CZK2"/>
<feature type="compositionally biased region" description="Basic and acidic residues" evidence="1">
    <location>
        <begin position="52"/>
        <end position="62"/>
    </location>
</feature>
<keyword evidence="3" id="KW-1185">Reference proteome</keyword>
<dbReference type="Proteomes" id="UP000550707">
    <property type="component" value="Unassembled WGS sequence"/>
</dbReference>
<name>A0A7J8CZK2_MOLMO</name>
<proteinExistence type="predicted"/>
<protein>
    <submittedName>
        <fullName evidence="2">Uncharacterized protein</fullName>
    </submittedName>
</protein>
<comment type="caution">
    <text evidence="2">The sequence shown here is derived from an EMBL/GenBank/DDBJ whole genome shotgun (WGS) entry which is preliminary data.</text>
</comment>
<evidence type="ECO:0000313" key="2">
    <source>
        <dbReference type="EMBL" id="KAF6416313.1"/>
    </source>
</evidence>
<feature type="compositionally biased region" description="Polar residues" evidence="1">
    <location>
        <begin position="177"/>
        <end position="186"/>
    </location>
</feature>